<organism evidence="9 10">
    <name type="scientific">Aquitalea magnusonii</name>
    <dbReference type="NCBI Taxonomy" id="332411"/>
    <lineage>
        <taxon>Bacteria</taxon>
        <taxon>Pseudomonadati</taxon>
        <taxon>Pseudomonadota</taxon>
        <taxon>Betaproteobacteria</taxon>
        <taxon>Neisseriales</taxon>
        <taxon>Chromobacteriaceae</taxon>
        <taxon>Aquitalea</taxon>
    </lineage>
</organism>
<keyword evidence="3 6" id="KW-0378">Hydrolase</keyword>
<keyword evidence="7" id="KW-0732">Signal</keyword>
<dbReference type="RefSeq" id="WP_089082466.1">
    <property type="nucleotide sequence ID" value="NZ_AP018823.1"/>
</dbReference>
<accession>A0A3G9GLD5</accession>
<name>A0A3G9GLD5_9NEIS</name>
<keyword evidence="10" id="KW-1185">Reference proteome</keyword>
<dbReference type="CDD" id="cd07331">
    <property type="entry name" value="M48C_Oma1_like"/>
    <property type="match status" value="1"/>
</dbReference>
<evidence type="ECO:0000256" key="7">
    <source>
        <dbReference type="SAM" id="SignalP"/>
    </source>
</evidence>
<dbReference type="Pfam" id="PF01435">
    <property type="entry name" value="Peptidase_M48"/>
    <property type="match status" value="1"/>
</dbReference>
<dbReference type="KEGG" id="amah:DLM_3994"/>
<dbReference type="AlphaFoldDB" id="A0A3G9GLD5"/>
<feature type="signal peptide" evidence="7">
    <location>
        <begin position="1"/>
        <end position="22"/>
    </location>
</feature>
<evidence type="ECO:0000256" key="2">
    <source>
        <dbReference type="ARBA" id="ARBA00022723"/>
    </source>
</evidence>
<evidence type="ECO:0000256" key="6">
    <source>
        <dbReference type="RuleBase" id="RU003983"/>
    </source>
</evidence>
<gene>
    <name evidence="9" type="ORF">DLM_3994</name>
</gene>
<dbReference type="GO" id="GO:0004222">
    <property type="term" value="F:metalloendopeptidase activity"/>
    <property type="evidence" value="ECO:0007669"/>
    <property type="project" value="InterPro"/>
</dbReference>
<dbReference type="Gene3D" id="3.30.2010.10">
    <property type="entry name" value="Metalloproteases ('zincins'), catalytic domain"/>
    <property type="match status" value="1"/>
</dbReference>
<comment type="cofactor">
    <cofactor evidence="6">
        <name>Zn(2+)</name>
        <dbReference type="ChEBI" id="CHEBI:29105"/>
    </cofactor>
    <text evidence="6">Binds 1 zinc ion per subunit.</text>
</comment>
<dbReference type="PANTHER" id="PTHR22726">
    <property type="entry name" value="METALLOENDOPEPTIDASE OMA1"/>
    <property type="match status" value="1"/>
</dbReference>
<dbReference type="EMBL" id="AP018823">
    <property type="protein sequence ID" value="BBF87573.1"/>
    <property type="molecule type" value="Genomic_DNA"/>
</dbReference>
<evidence type="ECO:0000256" key="1">
    <source>
        <dbReference type="ARBA" id="ARBA00022670"/>
    </source>
</evidence>
<dbReference type="Proteomes" id="UP000198290">
    <property type="component" value="Chromosome"/>
</dbReference>
<dbReference type="InterPro" id="IPR001915">
    <property type="entry name" value="Peptidase_M48"/>
</dbReference>
<reference evidence="10" key="3">
    <citation type="journal article" date="2017" name="Plant Physiol. Biochem.">
        <title>Differential oxidative and antioxidative response of duckweed Lemna minor toward plant growth promoting/inhibiting bacteria.</title>
        <authorList>
            <person name="Ishizawa H."/>
            <person name="Kuroda M."/>
            <person name="Morikawa M."/>
            <person name="Ike M."/>
        </authorList>
    </citation>
    <scope>NUCLEOTIDE SEQUENCE [LARGE SCALE GENOMIC DNA]</scope>
    <source>
        <strain evidence="10">H3</strain>
    </source>
</reference>
<feature type="domain" description="Peptidase M48" evidence="8">
    <location>
        <begin position="75"/>
        <end position="257"/>
    </location>
</feature>
<evidence type="ECO:0000256" key="3">
    <source>
        <dbReference type="ARBA" id="ARBA00022801"/>
    </source>
</evidence>
<feature type="chain" id="PRO_5018178318" evidence="7">
    <location>
        <begin position="23"/>
        <end position="272"/>
    </location>
</feature>
<evidence type="ECO:0000256" key="4">
    <source>
        <dbReference type="ARBA" id="ARBA00022833"/>
    </source>
</evidence>
<protein>
    <submittedName>
        <fullName evidence="9">Zn-dependent protease</fullName>
    </submittedName>
</protein>
<evidence type="ECO:0000313" key="10">
    <source>
        <dbReference type="Proteomes" id="UP000198290"/>
    </source>
</evidence>
<keyword evidence="4 6" id="KW-0862">Zinc</keyword>
<dbReference type="STRING" id="332411.VI06_06240"/>
<evidence type="ECO:0000256" key="5">
    <source>
        <dbReference type="ARBA" id="ARBA00023049"/>
    </source>
</evidence>
<comment type="similarity">
    <text evidence="6">Belongs to the peptidase M48 family.</text>
</comment>
<dbReference type="InterPro" id="IPR051156">
    <property type="entry name" value="Mito/Outer_Membr_Metalloprot"/>
</dbReference>
<reference evidence="9 10" key="2">
    <citation type="journal article" date="2017" name="Genome Announc.">
        <title>Draft genome sequence of Aquitalea magnusonii strain H3, a plant growth-promoting bacterium of duckweed Lemna minor.</title>
        <authorList>
            <person name="Ishizawa H."/>
            <person name="Kuroda M."/>
            <person name="Ike M."/>
        </authorList>
    </citation>
    <scope>NUCLEOTIDE SEQUENCE [LARGE SCALE GENOMIC DNA]</scope>
    <source>
        <strain evidence="9 10">H3</strain>
    </source>
</reference>
<evidence type="ECO:0000259" key="8">
    <source>
        <dbReference type="Pfam" id="PF01435"/>
    </source>
</evidence>
<keyword evidence="2" id="KW-0479">Metal-binding</keyword>
<reference evidence="10" key="1">
    <citation type="journal article" date="2017" name="Biotechnol. Biofuels">
        <title>Evaluation of environmental bacterial communities as a factor affecting the growth of duckweed Lemna minor.</title>
        <authorList>
            <person name="Ishizawa H."/>
            <person name="Kuroda M."/>
            <person name="Morikawa M."/>
            <person name="Ike M."/>
        </authorList>
    </citation>
    <scope>NUCLEOTIDE SEQUENCE [LARGE SCALE GENOMIC DNA]</scope>
    <source>
        <strain evidence="10">H3</strain>
    </source>
</reference>
<keyword evidence="1 6" id="KW-0645">Protease</keyword>
<sequence>MKQVCRKVFSHAALLLAVAGCAQVNTTNSGVVGINRSQNMWLSAQEVEQSSAKSYASQLSQARSAGKLNTDKVLTARVKRVAQRLIAQTPVFRPDAARWKWEVNVAQTQELNAYAMAGGKIMVYSGLVTRLQLTDDEMAAVIGHEIAHALREHSRETMSQAYAQQMGLSVVGSLAGLNQSQLNLAGMAADVALSKPHSRTMESEADIIGLELMARAGYNPNAAVNVWNKMMSAGGGSGPEFLSTHPSGPTRISDLQAHIPQVMPLYQQAKRG</sequence>
<dbReference type="GO" id="GO:0046872">
    <property type="term" value="F:metal ion binding"/>
    <property type="evidence" value="ECO:0007669"/>
    <property type="project" value="UniProtKB-KW"/>
</dbReference>
<proteinExistence type="inferred from homology"/>
<dbReference type="PROSITE" id="PS51257">
    <property type="entry name" value="PROKAR_LIPOPROTEIN"/>
    <property type="match status" value="1"/>
</dbReference>
<dbReference type="GO" id="GO:0016020">
    <property type="term" value="C:membrane"/>
    <property type="evidence" value="ECO:0007669"/>
    <property type="project" value="TreeGrafter"/>
</dbReference>
<dbReference type="OrthoDB" id="9810445at2"/>
<dbReference type="GO" id="GO:0051603">
    <property type="term" value="P:proteolysis involved in protein catabolic process"/>
    <property type="evidence" value="ECO:0007669"/>
    <property type="project" value="TreeGrafter"/>
</dbReference>
<keyword evidence="5 6" id="KW-0482">Metalloprotease</keyword>
<evidence type="ECO:0000313" key="9">
    <source>
        <dbReference type="EMBL" id="BBF87573.1"/>
    </source>
</evidence>
<dbReference type="PANTHER" id="PTHR22726:SF1">
    <property type="entry name" value="METALLOENDOPEPTIDASE OMA1, MITOCHONDRIAL"/>
    <property type="match status" value="1"/>
</dbReference>